<dbReference type="PANTHER" id="PTHR44329">
    <property type="entry name" value="SERINE/THREONINE-PROTEIN KINASE TNNI3K-RELATED"/>
    <property type="match status" value="1"/>
</dbReference>
<evidence type="ECO:0000313" key="3">
    <source>
        <dbReference type="Proteomes" id="UP001437256"/>
    </source>
</evidence>
<dbReference type="PROSITE" id="PS50011">
    <property type="entry name" value="PROTEIN_KINASE_DOM"/>
    <property type="match status" value="1"/>
</dbReference>
<name>A0ABR3A798_9AGAR</name>
<dbReference type="SUPFAM" id="SSF56112">
    <property type="entry name" value="Protein kinase-like (PK-like)"/>
    <property type="match status" value="1"/>
</dbReference>
<organism evidence="2 3">
    <name type="scientific">Marasmius tenuissimus</name>
    <dbReference type="NCBI Taxonomy" id="585030"/>
    <lineage>
        <taxon>Eukaryota</taxon>
        <taxon>Fungi</taxon>
        <taxon>Dikarya</taxon>
        <taxon>Basidiomycota</taxon>
        <taxon>Agaricomycotina</taxon>
        <taxon>Agaricomycetes</taxon>
        <taxon>Agaricomycetidae</taxon>
        <taxon>Agaricales</taxon>
        <taxon>Marasmiineae</taxon>
        <taxon>Marasmiaceae</taxon>
        <taxon>Marasmius</taxon>
    </lineage>
</organism>
<dbReference type="InterPro" id="IPR011009">
    <property type="entry name" value="Kinase-like_dom_sf"/>
</dbReference>
<dbReference type="PROSITE" id="PS00108">
    <property type="entry name" value="PROTEIN_KINASE_ST"/>
    <property type="match status" value="1"/>
</dbReference>
<dbReference type="GO" id="GO:0004674">
    <property type="term" value="F:protein serine/threonine kinase activity"/>
    <property type="evidence" value="ECO:0007669"/>
    <property type="project" value="UniProtKB-KW"/>
</dbReference>
<protein>
    <submittedName>
        <fullName evidence="2">Serine/threonine protein kinase, AGC</fullName>
    </submittedName>
</protein>
<keyword evidence="2" id="KW-0723">Serine/threonine-protein kinase</keyword>
<dbReference type="Pfam" id="PF07714">
    <property type="entry name" value="PK_Tyr_Ser-Thr"/>
    <property type="match status" value="1"/>
</dbReference>
<dbReference type="InterPro" id="IPR001245">
    <property type="entry name" value="Ser-Thr/Tyr_kinase_cat_dom"/>
</dbReference>
<sequence length="470" mass="52076">MTNRLCFSEHGEGKTKLLVSTTAQRTGRTSIDTVAERWAFRRWSFDYQKMYYKELHKALEEAIGQPPPLHGVGAGTGPSRTSSASIETAGDLRRILLSDTGIDKVLALEELAVPTTVDLLHTEIRATAMKPSLSEYRVRCRKCLKALVNTHHILPASLFVNEVGKDGTHPLAGGGFSDLEERAKDIWKGTYGEESVCLKVLRIHIQGDRRKRAKVAEAFYKETLLWTQLSHPNLLPFTGVNTTLFPHGFCLVSPWMANGDIVTFLALHPDHEKLTVILEIAGGMAYLHGLKIVHGDIKGANVLVDEQGRCRLADFGLAVIAAESTELNNSSASSAKGSLRWMAPEVFNVCGGAVISNNGERGKRRTIKLARDIYAFACTVLEIITGKPPFPDLIDAMVMFQVAVHDSRPPRPTNVIWCPSNIWALMQQCWTRQAQDRPEASEIHDFLSLLENLRRAGSPWEHVSPDILLS</sequence>
<dbReference type="Gene3D" id="1.10.510.10">
    <property type="entry name" value="Transferase(Phosphotransferase) domain 1"/>
    <property type="match status" value="1"/>
</dbReference>
<proteinExistence type="predicted"/>
<dbReference type="EMBL" id="JBBXMP010000012">
    <property type="protein sequence ID" value="KAL0069473.1"/>
    <property type="molecule type" value="Genomic_DNA"/>
</dbReference>
<keyword evidence="2" id="KW-0418">Kinase</keyword>
<dbReference type="Proteomes" id="UP001437256">
    <property type="component" value="Unassembled WGS sequence"/>
</dbReference>
<evidence type="ECO:0000259" key="1">
    <source>
        <dbReference type="PROSITE" id="PS50011"/>
    </source>
</evidence>
<dbReference type="InterPro" id="IPR051681">
    <property type="entry name" value="Ser/Thr_Kinases-Pseudokinases"/>
</dbReference>
<accession>A0ABR3A798</accession>
<keyword evidence="3" id="KW-1185">Reference proteome</keyword>
<keyword evidence="2" id="KW-0808">Transferase</keyword>
<gene>
    <name evidence="2" type="primary">NRC2_2</name>
    <name evidence="2" type="ORF">AAF712_003508</name>
</gene>
<dbReference type="InterPro" id="IPR000719">
    <property type="entry name" value="Prot_kinase_dom"/>
</dbReference>
<dbReference type="SMART" id="SM00220">
    <property type="entry name" value="S_TKc"/>
    <property type="match status" value="1"/>
</dbReference>
<reference evidence="2 3" key="1">
    <citation type="submission" date="2024-05" db="EMBL/GenBank/DDBJ databases">
        <title>A draft genome resource for the thread blight pathogen Marasmius tenuissimus strain MS-2.</title>
        <authorList>
            <person name="Yulfo-Soto G.E."/>
            <person name="Baruah I.K."/>
            <person name="Amoako-Attah I."/>
            <person name="Bukari Y."/>
            <person name="Meinhardt L.W."/>
            <person name="Bailey B.A."/>
            <person name="Cohen S.P."/>
        </authorList>
    </citation>
    <scope>NUCLEOTIDE SEQUENCE [LARGE SCALE GENOMIC DNA]</scope>
    <source>
        <strain evidence="2 3">MS-2</strain>
    </source>
</reference>
<feature type="domain" description="Protein kinase" evidence="1">
    <location>
        <begin position="165"/>
        <end position="447"/>
    </location>
</feature>
<dbReference type="InterPro" id="IPR008271">
    <property type="entry name" value="Ser/Thr_kinase_AS"/>
</dbReference>
<evidence type="ECO:0000313" key="2">
    <source>
        <dbReference type="EMBL" id="KAL0069473.1"/>
    </source>
</evidence>
<comment type="caution">
    <text evidence="2">The sequence shown here is derived from an EMBL/GenBank/DDBJ whole genome shotgun (WGS) entry which is preliminary data.</text>
</comment>